<reference evidence="2" key="1">
    <citation type="journal article" date="2023" name="BMC Genomics">
        <title>Chromosome-level genome assemblies of Cutaneotrichosporon spp. (Trichosporonales, Basidiomycota) reveal imbalanced evolution between nucleotide sequences and chromosome synteny.</title>
        <authorList>
            <person name="Kobayashi Y."/>
            <person name="Kayamori A."/>
            <person name="Aoki K."/>
            <person name="Shiwa Y."/>
            <person name="Matsutani M."/>
            <person name="Fujita N."/>
            <person name="Sugita T."/>
            <person name="Iwasaki W."/>
            <person name="Tanaka N."/>
            <person name="Takashima M."/>
        </authorList>
    </citation>
    <scope>NUCLEOTIDE SEQUENCE</scope>
    <source>
        <strain evidence="2">HIS016</strain>
    </source>
</reference>
<dbReference type="Proteomes" id="UP001222932">
    <property type="component" value="Unassembled WGS sequence"/>
</dbReference>
<dbReference type="EMBL" id="BTCM01000002">
    <property type="protein sequence ID" value="GMK55749.1"/>
    <property type="molecule type" value="Genomic_DNA"/>
</dbReference>
<evidence type="ECO:0000313" key="2">
    <source>
        <dbReference type="EMBL" id="GMK55749.1"/>
    </source>
</evidence>
<evidence type="ECO:0008006" key="4">
    <source>
        <dbReference type="Google" id="ProtNLM"/>
    </source>
</evidence>
<evidence type="ECO:0000256" key="1">
    <source>
        <dbReference type="SAM" id="MobiDB-lite"/>
    </source>
</evidence>
<name>A0AAD3YBG2_9TREE</name>
<comment type="caution">
    <text evidence="2">The sequence shown here is derived from an EMBL/GenBank/DDBJ whole genome shotgun (WGS) entry which is preliminary data.</text>
</comment>
<protein>
    <recommendedName>
        <fullName evidence="4">F-box domain-containing protein</fullName>
    </recommendedName>
</protein>
<gene>
    <name evidence="2" type="ORF">CspeluHIS016_0208050</name>
</gene>
<keyword evidence="3" id="KW-1185">Reference proteome</keyword>
<feature type="compositionally biased region" description="Low complexity" evidence="1">
    <location>
        <begin position="39"/>
        <end position="57"/>
    </location>
</feature>
<dbReference type="AlphaFoldDB" id="A0AAD3YBG2"/>
<feature type="region of interest" description="Disordered" evidence="1">
    <location>
        <begin position="39"/>
        <end position="58"/>
    </location>
</feature>
<accession>A0AAD3YBG2</accession>
<reference evidence="2" key="2">
    <citation type="submission" date="2023-06" db="EMBL/GenBank/DDBJ databases">
        <authorList>
            <person name="Kobayashi Y."/>
            <person name="Kayamori A."/>
            <person name="Aoki K."/>
            <person name="Shiwa Y."/>
            <person name="Fujita N."/>
            <person name="Sugita T."/>
            <person name="Iwasaki W."/>
            <person name="Tanaka N."/>
            <person name="Takashima M."/>
        </authorList>
    </citation>
    <scope>NUCLEOTIDE SEQUENCE</scope>
    <source>
        <strain evidence="2">HIS016</strain>
    </source>
</reference>
<sequence>MDALVDVLSDALAHADSLEPDDVAIEGSGAGLASSNAATFATTKPTNTSPTNPNNPTDRGHLDAAVFPHILDAIVDFAPTETLAVLRQTCRALRERTRARLFEHVLFLPLGNTVHILTAAPPYLHLGTLHIKQCRVAVPLHSAVATGLAHTSVLDVYSLPVAWALGSLNMPHLEVIRRVSHDRFRHRYVGQLPPADTVVDYVDMSTDARDCPTAVIPPYGTTRHILHLAWHEWDPMAVQSVIQVEAEGTLVLHPCGTGQGHRWYFSALANLLLEWRDTAVGVERISALPGSAETMVLLSRKRCTVPESAASATTPTEFPRVQFKTYKSWVACFGRGREPAPETMAAYYEPAEMRRARIVGDRGGYRWED</sequence>
<proteinExistence type="predicted"/>
<organism evidence="2 3">
    <name type="scientific">Cutaneotrichosporon spelunceum</name>
    <dbReference type="NCBI Taxonomy" id="1672016"/>
    <lineage>
        <taxon>Eukaryota</taxon>
        <taxon>Fungi</taxon>
        <taxon>Dikarya</taxon>
        <taxon>Basidiomycota</taxon>
        <taxon>Agaricomycotina</taxon>
        <taxon>Tremellomycetes</taxon>
        <taxon>Trichosporonales</taxon>
        <taxon>Trichosporonaceae</taxon>
        <taxon>Cutaneotrichosporon</taxon>
    </lineage>
</organism>
<evidence type="ECO:0000313" key="3">
    <source>
        <dbReference type="Proteomes" id="UP001222932"/>
    </source>
</evidence>